<protein>
    <submittedName>
        <fullName evidence="1">Uncharacterized protein</fullName>
    </submittedName>
</protein>
<dbReference type="Proteomes" id="UP000028933">
    <property type="component" value="Chromosome"/>
</dbReference>
<proteinExistence type="predicted"/>
<dbReference type="STRING" id="1338011.BD94_3105"/>
<dbReference type="EMBL" id="CP007547">
    <property type="protein sequence ID" value="AIL46880.1"/>
    <property type="molecule type" value="Genomic_DNA"/>
</dbReference>
<evidence type="ECO:0000313" key="2">
    <source>
        <dbReference type="Proteomes" id="UP000028933"/>
    </source>
</evidence>
<gene>
    <name evidence="1" type="ORF">BD94_3105</name>
</gene>
<dbReference type="KEGG" id="eao:BD94_3105"/>
<dbReference type="AlphaFoldDB" id="A0A077EMU8"/>
<reference evidence="1" key="2">
    <citation type="journal article" date="2015" name="Genome Biol. Evol.">
        <title>Complete Genome Sequence and Transcriptomic Analysis of the Novel Pathogen Elizabethkingia anophelis in Response to Oxidative Stress.</title>
        <authorList>
            <person name="Li Y."/>
            <person name="Liu Y."/>
            <person name="Chew S.C."/>
            <person name="Tay M."/>
            <person name="Salido M.M."/>
            <person name="Teo J."/>
            <person name="Lauro F.M."/>
            <person name="Givskov M."/>
            <person name="Yang L."/>
        </authorList>
    </citation>
    <scope>NUCLEOTIDE SEQUENCE</scope>
    <source>
        <strain evidence="1">NUHP1</strain>
    </source>
</reference>
<accession>A0A077EMU8</accession>
<dbReference type="NCBIfam" id="NF047798">
    <property type="entry name" value="leader_Chryseo"/>
    <property type="match status" value="1"/>
</dbReference>
<dbReference type="HOGENOM" id="CLU_2972225_0_0_10"/>
<sequence length="58" mass="6427">MKTLKVNALKLKNQKALSREQMKSINGSAGNWCTYECCPEIPKPLCPGYKCPAVICPQ</sequence>
<evidence type="ECO:0000313" key="1">
    <source>
        <dbReference type="EMBL" id="AIL46880.1"/>
    </source>
</evidence>
<dbReference type="GeneID" id="58700687"/>
<reference evidence="1" key="1">
    <citation type="journal article" date="2013" name="Lancet">
        <title>First case of E anophelis outbreak in an intensive-care unit.</title>
        <authorList>
            <person name="Teo J."/>
            <person name="Tan S.Y."/>
            <person name="Tay M."/>
            <person name="Ding Y."/>
            <person name="Kjelleberg S."/>
            <person name="Givskov M."/>
            <person name="Lin R.T."/>
            <person name="Yang L."/>
        </authorList>
    </citation>
    <scope>NUCLEOTIDE SEQUENCE [LARGE SCALE GENOMIC DNA]</scope>
    <source>
        <strain evidence="1">NUHP1</strain>
    </source>
</reference>
<name>A0A077EMU8_9FLAO</name>
<dbReference type="InterPro" id="IPR058074">
    <property type="entry name" value="Bacteriocin-like"/>
</dbReference>
<dbReference type="RefSeq" id="WP_164474825.1">
    <property type="nucleotide sequence ID" value="NZ_CP007547.1"/>
</dbReference>
<organism evidence="1 2">
    <name type="scientific">Elizabethkingia anophelis NUHP1</name>
    <dbReference type="NCBI Taxonomy" id="1338011"/>
    <lineage>
        <taxon>Bacteria</taxon>
        <taxon>Pseudomonadati</taxon>
        <taxon>Bacteroidota</taxon>
        <taxon>Flavobacteriia</taxon>
        <taxon>Flavobacteriales</taxon>
        <taxon>Weeksellaceae</taxon>
        <taxon>Elizabethkingia</taxon>
    </lineage>
</organism>